<dbReference type="EMBL" id="MU277242">
    <property type="protein sequence ID" value="KAI0057808.1"/>
    <property type="molecule type" value="Genomic_DNA"/>
</dbReference>
<comment type="caution">
    <text evidence="1">The sequence shown here is derived from an EMBL/GenBank/DDBJ whole genome shotgun (WGS) entry which is preliminary data.</text>
</comment>
<dbReference type="Proteomes" id="UP000814140">
    <property type="component" value="Unassembled WGS sequence"/>
</dbReference>
<evidence type="ECO:0000313" key="1">
    <source>
        <dbReference type="EMBL" id="KAI0057808.1"/>
    </source>
</evidence>
<proteinExistence type="predicted"/>
<reference evidence="1" key="2">
    <citation type="journal article" date="2022" name="New Phytol.">
        <title>Evolutionary transition to the ectomycorrhizal habit in the genomes of a hyperdiverse lineage of mushroom-forming fungi.</title>
        <authorList>
            <person name="Looney B."/>
            <person name="Miyauchi S."/>
            <person name="Morin E."/>
            <person name="Drula E."/>
            <person name="Courty P.E."/>
            <person name="Kohler A."/>
            <person name="Kuo A."/>
            <person name="LaButti K."/>
            <person name="Pangilinan J."/>
            <person name="Lipzen A."/>
            <person name="Riley R."/>
            <person name="Andreopoulos W."/>
            <person name="He G."/>
            <person name="Johnson J."/>
            <person name="Nolan M."/>
            <person name="Tritt A."/>
            <person name="Barry K.W."/>
            <person name="Grigoriev I.V."/>
            <person name="Nagy L.G."/>
            <person name="Hibbett D."/>
            <person name="Henrissat B."/>
            <person name="Matheny P.B."/>
            <person name="Labbe J."/>
            <person name="Martin F.M."/>
        </authorList>
    </citation>
    <scope>NUCLEOTIDE SEQUENCE</scope>
    <source>
        <strain evidence="1">HHB10654</strain>
    </source>
</reference>
<protein>
    <submittedName>
        <fullName evidence="1">FMN-linked oxidoreductase</fullName>
    </submittedName>
</protein>
<keyword evidence="2" id="KW-1185">Reference proteome</keyword>
<reference evidence="1" key="1">
    <citation type="submission" date="2021-03" db="EMBL/GenBank/DDBJ databases">
        <authorList>
            <consortium name="DOE Joint Genome Institute"/>
            <person name="Ahrendt S."/>
            <person name="Looney B.P."/>
            <person name="Miyauchi S."/>
            <person name="Morin E."/>
            <person name="Drula E."/>
            <person name="Courty P.E."/>
            <person name="Chicoki N."/>
            <person name="Fauchery L."/>
            <person name="Kohler A."/>
            <person name="Kuo A."/>
            <person name="Labutti K."/>
            <person name="Pangilinan J."/>
            <person name="Lipzen A."/>
            <person name="Riley R."/>
            <person name="Andreopoulos W."/>
            <person name="He G."/>
            <person name="Johnson J."/>
            <person name="Barry K.W."/>
            <person name="Grigoriev I.V."/>
            <person name="Nagy L."/>
            <person name="Hibbett D."/>
            <person name="Henrissat B."/>
            <person name="Matheny P.B."/>
            <person name="Labbe J."/>
            <person name="Martin F."/>
        </authorList>
    </citation>
    <scope>NUCLEOTIDE SEQUENCE</scope>
    <source>
        <strain evidence="1">HHB10654</strain>
    </source>
</reference>
<evidence type="ECO:0000313" key="2">
    <source>
        <dbReference type="Proteomes" id="UP000814140"/>
    </source>
</evidence>
<accession>A0ACB8SMW8</accession>
<name>A0ACB8SMW8_9AGAM</name>
<organism evidence="1 2">
    <name type="scientific">Artomyces pyxidatus</name>
    <dbReference type="NCBI Taxonomy" id="48021"/>
    <lineage>
        <taxon>Eukaryota</taxon>
        <taxon>Fungi</taxon>
        <taxon>Dikarya</taxon>
        <taxon>Basidiomycota</taxon>
        <taxon>Agaricomycotina</taxon>
        <taxon>Agaricomycetes</taxon>
        <taxon>Russulales</taxon>
        <taxon>Auriscalpiaceae</taxon>
        <taxon>Artomyces</taxon>
    </lineage>
</organism>
<sequence>MAAPVSKLFQPIRVGNITLAHRIVMPPVSRFRADDQHVMEPITLEYYKQRACAPGTLIVGEATFTAPQASGYKNSPGIWTDAQITAWKVIVDAIHAKECFIFLQLLDMGASADLAVLETDGGHPYIGAGDLPFNGRTDQPRPMTIDEIHAHVEYFATAAHNAVHGAGFDGVEIHVASGYLLDQFLQTISNNRTDAYGGSIENRMRFPLAVVDAVVRSIGVEKTAVRISPWCRYQGMRMPDPVPTFSEFVRILRDAHPDLAYLHLVLATREPDEDEQDDFIRAIWGGRPLISSGGYTRESGMEAADKTGDLIAYGRDFIANPDLVRRLKENAPLNESDPSKYYSSVGPVGYTDYPFLPAPLHL</sequence>
<gene>
    <name evidence="1" type="ORF">BV25DRAFT_1841396</name>
</gene>